<organism evidence="2 3">
    <name type="scientific">Cervus elaphus hippelaphus</name>
    <name type="common">European red deer</name>
    <dbReference type="NCBI Taxonomy" id="46360"/>
    <lineage>
        <taxon>Eukaryota</taxon>
        <taxon>Metazoa</taxon>
        <taxon>Chordata</taxon>
        <taxon>Craniata</taxon>
        <taxon>Vertebrata</taxon>
        <taxon>Euteleostomi</taxon>
        <taxon>Mammalia</taxon>
        <taxon>Eutheria</taxon>
        <taxon>Laurasiatheria</taxon>
        <taxon>Artiodactyla</taxon>
        <taxon>Ruminantia</taxon>
        <taxon>Pecora</taxon>
        <taxon>Cervidae</taxon>
        <taxon>Cervinae</taxon>
        <taxon>Cervus</taxon>
    </lineage>
</organism>
<dbReference type="EMBL" id="MKHE01000011">
    <property type="protein sequence ID" value="OWK09988.1"/>
    <property type="molecule type" value="Genomic_DNA"/>
</dbReference>
<dbReference type="Proteomes" id="UP000242450">
    <property type="component" value="Chromosome 11"/>
</dbReference>
<evidence type="ECO:0000313" key="3">
    <source>
        <dbReference type="Proteomes" id="UP000242450"/>
    </source>
</evidence>
<evidence type="ECO:0000313" key="2">
    <source>
        <dbReference type="EMBL" id="OWK09988.1"/>
    </source>
</evidence>
<dbReference type="AlphaFoldDB" id="A0A212CVE7"/>
<feature type="region of interest" description="Disordered" evidence="1">
    <location>
        <begin position="28"/>
        <end position="94"/>
    </location>
</feature>
<gene>
    <name evidence="2" type="ORF">Celaphus_00004989</name>
</gene>
<keyword evidence="3" id="KW-1185">Reference proteome</keyword>
<comment type="caution">
    <text evidence="2">The sequence shown here is derived from an EMBL/GenBank/DDBJ whole genome shotgun (WGS) entry which is preliminary data.</text>
</comment>
<sequence length="94" mass="10063">PAPPPEEGMDDLEGEFTEETIKNLDESYYDPYYDPTISPSEIGPGMPANQDTIYEGIGGPRGEKGQKGEPAIIEPGATPGWEHPGPPCGLRPLP</sequence>
<feature type="non-terminal residue" evidence="2">
    <location>
        <position position="1"/>
    </location>
</feature>
<protein>
    <submittedName>
        <fullName evidence="2">Uncharacterized protein</fullName>
    </submittedName>
</protein>
<accession>A0A212CVE7</accession>
<feature type="compositionally biased region" description="Pro residues" evidence="1">
    <location>
        <begin position="84"/>
        <end position="94"/>
    </location>
</feature>
<dbReference type="OrthoDB" id="8939548at2759"/>
<reference evidence="2 3" key="1">
    <citation type="journal article" date="2018" name="Mol. Genet. Genomics">
        <title>The red deer Cervus elaphus genome CerEla1.0: sequencing, annotating, genes, and chromosomes.</title>
        <authorList>
            <person name="Bana N.A."/>
            <person name="Nyiri A."/>
            <person name="Nagy J."/>
            <person name="Frank K."/>
            <person name="Nagy T."/>
            <person name="Steger V."/>
            <person name="Schiller M."/>
            <person name="Lakatos P."/>
            <person name="Sugar L."/>
            <person name="Horn P."/>
            <person name="Barta E."/>
            <person name="Orosz L."/>
        </authorList>
    </citation>
    <scope>NUCLEOTIDE SEQUENCE [LARGE SCALE GENOMIC DNA]</scope>
    <source>
        <strain evidence="2">Hungarian</strain>
    </source>
</reference>
<proteinExistence type="predicted"/>
<name>A0A212CVE7_CEREH</name>
<evidence type="ECO:0000256" key="1">
    <source>
        <dbReference type="SAM" id="MobiDB-lite"/>
    </source>
</evidence>